<organism evidence="1 2">
    <name type="scientific">Aphis craccivora</name>
    <name type="common">Cowpea aphid</name>
    <dbReference type="NCBI Taxonomy" id="307492"/>
    <lineage>
        <taxon>Eukaryota</taxon>
        <taxon>Metazoa</taxon>
        <taxon>Ecdysozoa</taxon>
        <taxon>Arthropoda</taxon>
        <taxon>Hexapoda</taxon>
        <taxon>Insecta</taxon>
        <taxon>Pterygota</taxon>
        <taxon>Neoptera</taxon>
        <taxon>Paraneoptera</taxon>
        <taxon>Hemiptera</taxon>
        <taxon>Sternorrhyncha</taxon>
        <taxon>Aphidomorpha</taxon>
        <taxon>Aphidoidea</taxon>
        <taxon>Aphididae</taxon>
        <taxon>Aphidini</taxon>
        <taxon>Aphis</taxon>
        <taxon>Aphis</taxon>
    </lineage>
</organism>
<dbReference type="AlphaFoldDB" id="A0A6G0VS91"/>
<dbReference type="InterPro" id="IPR005312">
    <property type="entry name" value="DUF1759"/>
</dbReference>
<dbReference type="InterPro" id="IPR043502">
    <property type="entry name" value="DNA/RNA_pol_sf"/>
</dbReference>
<keyword evidence="2" id="KW-1185">Reference proteome</keyword>
<name>A0A6G0VS91_APHCR</name>
<dbReference type="Pfam" id="PF05380">
    <property type="entry name" value="Peptidase_A17"/>
    <property type="match status" value="1"/>
</dbReference>
<accession>A0A6G0VS91</accession>
<reference evidence="1 2" key="1">
    <citation type="submission" date="2019-08" db="EMBL/GenBank/DDBJ databases">
        <title>Whole genome of Aphis craccivora.</title>
        <authorList>
            <person name="Voronova N.V."/>
            <person name="Shulinski R.S."/>
            <person name="Bandarenka Y.V."/>
            <person name="Zhorov D.G."/>
            <person name="Warner D."/>
        </authorList>
    </citation>
    <scope>NUCLEOTIDE SEQUENCE [LARGE SCALE GENOMIC DNA]</scope>
    <source>
        <strain evidence="1">180601</strain>
        <tissue evidence="1">Whole Body</tissue>
    </source>
</reference>
<dbReference type="InterPro" id="IPR043128">
    <property type="entry name" value="Rev_trsase/Diguanyl_cyclase"/>
</dbReference>
<evidence type="ECO:0000313" key="1">
    <source>
        <dbReference type="EMBL" id="KAF0706028.1"/>
    </source>
</evidence>
<dbReference type="Pfam" id="PF03564">
    <property type="entry name" value="DUF1759"/>
    <property type="match status" value="1"/>
</dbReference>
<dbReference type="PANTHER" id="PTHR47331">
    <property type="entry name" value="PHD-TYPE DOMAIN-CONTAINING PROTEIN"/>
    <property type="match status" value="1"/>
</dbReference>
<dbReference type="CDD" id="cd00303">
    <property type="entry name" value="retropepsin_like"/>
    <property type="match status" value="1"/>
</dbReference>
<dbReference type="Gene3D" id="2.40.70.10">
    <property type="entry name" value="Acid Proteases"/>
    <property type="match status" value="1"/>
</dbReference>
<comment type="caution">
    <text evidence="1">The sequence shown here is derived from an EMBL/GenBank/DDBJ whole genome shotgun (WGS) entry which is preliminary data.</text>
</comment>
<dbReference type="InterPro" id="IPR008042">
    <property type="entry name" value="Retrotrans_Pao"/>
</dbReference>
<dbReference type="OrthoDB" id="6622862at2759"/>
<evidence type="ECO:0000313" key="2">
    <source>
        <dbReference type="Proteomes" id="UP000478052"/>
    </source>
</evidence>
<dbReference type="EMBL" id="VUJU01013061">
    <property type="protein sequence ID" value="KAF0706028.1"/>
    <property type="molecule type" value="Genomic_DNA"/>
</dbReference>
<dbReference type="CDD" id="cd01644">
    <property type="entry name" value="RT_pepA17"/>
    <property type="match status" value="1"/>
</dbReference>
<gene>
    <name evidence="1" type="ORF">FWK35_00038987</name>
</gene>
<feature type="non-terminal residue" evidence="1">
    <location>
        <position position="1"/>
    </location>
</feature>
<dbReference type="Gene3D" id="3.10.10.10">
    <property type="entry name" value="HIV Type 1 Reverse Transcriptase, subunit A, domain 1"/>
    <property type="match status" value="1"/>
</dbReference>
<dbReference type="SUPFAM" id="SSF56672">
    <property type="entry name" value="DNA/RNA polymerases"/>
    <property type="match status" value="1"/>
</dbReference>
<dbReference type="Proteomes" id="UP000478052">
    <property type="component" value="Unassembled WGS sequence"/>
</dbReference>
<dbReference type="GO" id="GO:0071897">
    <property type="term" value="P:DNA biosynthetic process"/>
    <property type="evidence" value="ECO:0007669"/>
    <property type="project" value="UniProtKB-ARBA"/>
</dbReference>
<protein>
    <submittedName>
        <fullName evidence="1">DUF1758 domain-containing protein</fullName>
    </submittedName>
</protein>
<feature type="non-terminal residue" evidence="1">
    <location>
        <position position="923"/>
    </location>
</feature>
<sequence length="923" mass="103852">ERDKFENEYFSIRSQIQEVINLEKSHTTSGLAHSSFTSAHNIQRTQLAPIPLPKFNGNIQDWSSFFDIFKAMVHKEEGYSPAQKFFYLRSCLEGAALDLVRSIPVSDGNYEVVIEQLIHRYDNRSLVIQSHIRSILDCPQVEEAAFKTLQQLHSTMSTHVAALKAMGQPVEHWDAWLVTIVVSRLDRSTAHGWQLHQRNSELPKYSDLEAFLASRCVALETSESCARPTNVIQKVSNSRSHMISAAPKKALIAAGNKPSRPCPCCKEIHKIYDCKKFKEFTISERLDIVRDHRLCFNCLAPFHTADNCKSSYSCKKCNRKHNTILHFEKVQEEHPLQGEASNSVPLTTPPIAQQSIAKSMVSVPKTKKVTHVFLATAIVLVRDNLGVYCKCRAVLDSGSQVNFVSKRFAKRLQLPTKRMMLPISGIGSSSTQSTSSIDIHIQSCVKNFGAHINCYILPVIVEELPSVKTPKEGWQIPKEYTSLLADPSFCESGPIDLLIGCGIFFELMEANRMPLSLGTLCLQESKLGWIVTGGIHSTCLLSVGEVLEDNWRKQGLLEADDYGRMSKNNQKCLEEQEALAHFQATATRSIEGRFVLRLPFKPGATDLGDTVAMARCRFLSVERKLQRDDKLREAYVQFMNEYLEMGHMEKIDELESPSQVCYLPHHPVIKTSSATTKVRVVFDASAKGSNGKSLNDVLMRGPVVQGDIFTILCRFRRHSYVISADVEKMYRQVAIAKEDCDMQRILWRSTPSKQLETYRLLTVTYGTTPASFMATQCLTVLADQNKSTFPDASKAIKNDFYMDDLMTGCESEEECLLLQQQISFITNSAGLPLRKWCSNSSAIRGRLSGVSEDPLFALEIQKEDAVKSLGLHWKPVADEFRFYGAMKVNTSKTTKRIILSDLNRVFDPLGFLVPVLIKGKIFI</sequence>
<proteinExistence type="predicted"/>
<dbReference type="PANTHER" id="PTHR47331:SF1">
    <property type="entry name" value="GAG-LIKE PROTEIN"/>
    <property type="match status" value="1"/>
</dbReference>
<dbReference type="Gene3D" id="3.30.70.270">
    <property type="match status" value="1"/>
</dbReference>
<dbReference type="InterPro" id="IPR021109">
    <property type="entry name" value="Peptidase_aspartic_dom_sf"/>
</dbReference>